<keyword evidence="1" id="KW-0472">Membrane</keyword>
<dbReference type="RefSeq" id="WP_311533134.1">
    <property type="nucleotide sequence ID" value="NZ_JAVRHQ010000001.1"/>
</dbReference>
<feature type="transmembrane region" description="Helical" evidence="1">
    <location>
        <begin position="41"/>
        <end position="61"/>
    </location>
</feature>
<evidence type="ECO:0008006" key="4">
    <source>
        <dbReference type="Google" id="ProtNLM"/>
    </source>
</evidence>
<reference evidence="2 3" key="1">
    <citation type="submission" date="2023-09" db="EMBL/GenBank/DDBJ databases">
        <authorList>
            <person name="Rey-Velasco X."/>
        </authorList>
    </citation>
    <scope>NUCLEOTIDE SEQUENCE [LARGE SCALE GENOMIC DNA]</scope>
    <source>
        <strain evidence="2 3">F363</strain>
    </source>
</reference>
<keyword evidence="1" id="KW-0812">Transmembrane</keyword>
<evidence type="ECO:0000256" key="1">
    <source>
        <dbReference type="SAM" id="Phobius"/>
    </source>
</evidence>
<feature type="transmembrane region" description="Helical" evidence="1">
    <location>
        <begin position="129"/>
        <end position="147"/>
    </location>
</feature>
<feature type="transmembrane region" description="Helical" evidence="1">
    <location>
        <begin position="223"/>
        <end position="241"/>
    </location>
</feature>
<feature type="transmembrane region" description="Helical" evidence="1">
    <location>
        <begin position="202"/>
        <end position="217"/>
    </location>
</feature>
<feature type="transmembrane region" description="Helical" evidence="1">
    <location>
        <begin position="12"/>
        <end position="35"/>
    </location>
</feature>
<organism evidence="2 3">
    <name type="scientific">Autumnicola tepida</name>
    <dbReference type="NCBI Taxonomy" id="3075595"/>
    <lineage>
        <taxon>Bacteria</taxon>
        <taxon>Pseudomonadati</taxon>
        <taxon>Bacteroidota</taxon>
        <taxon>Flavobacteriia</taxon>
        <taxon>Flavobacteriales</taxon>
        <taxon>Flavobacteriaceae</taxon>
        <taxon>Autumnicola</taxon>
    </lineage>
</organism>
<name>A0ABU3C541_9FLAO</name>
<feature type="transmembrane region" description="Helical" evidence="1">
    <location>
        <begin position="73"/>
        <end position="92"/>
    </location>
</feature>
<dbReference type="EMBL" id="JAVRHQ010000001">
    <property type="protein sequence ID" value="MDT0641456.1"/>
    <property type="molecule type" value="Genomic_DNA"/>
</dbReference>
<comment type="caution">
    <text evidence="2">The sequence shown here is derived from an EMBL/GenBank/DDBJ whole genome shotgun (WGS) entry which is preliminary data.</text>
</comment>
<sequence length="274" mass="31276">MNLLKNLLDLYINSSIHVALAVVSLSLVSFFKFQISPDYDLLLFIFFGSITGYNFVKYAGIAKLHHLSLTRNLRFIQVFSLVCFLGAGYFVLQQSWQILILSGVLGIFTLLYAVPFWKGKANLRSLNGTKVFVIAVVWAGTSVLLPLHKLYNLENRDVLIEFFQRFLLVIVLMLPFEIRDLKFDTLQLGTIPQRVGFGKTKILGYVLLLLVILAEVFKERFLLTNFISLVLVSLVSGTFLYKTRIDQQPYFASFWVEAIPVMWLGITVVVINLF</sequence>
<accession>A0ABU3C541</accession>
<keyword evidence="3" id="KW-1185">Reference proteome</keyword>
<protein>
    <recommendedName>
        <fullName evidence="4">Prenyltransferase</fullName>
    </recommendedName>
</protein>
<dbReference type="Proteomes" id="UP001262889">
    <property type="component" value="Unassembled WGS sequence"/>
</dbReference>
<evidence type="ECO:0000313" key="2">
    <source>
        <dbReference type="EMBL" id="MDT0641456.1"/>
    </source>
</evidence>
<evidence type="ECO:0000313" key="3">
    <source>
        <dbReference type="Proteomes" id="UP001262889"/>
    </source>
</evidence>
<keyword evidence="1" id="KW-1133">Transmembrane helix</keyword>
<feature type="transmembrane region" description="Helical" evidence="1">
    <location>
        <begin position="253"/>
        <end position="273"/>
    </location>
</feature>
<feature type="transmembrane region" description="Helical" evidence="1">
    <location>
        <begin position="98"/>
        <end position="117"/>
    </location>
</feature>
<feature type="transmembrane region" description="Helical" evidence="1">
    <location>
        <begin position="162"/>
        <end position="181"/>
    </location>
</feature>
<proteinExistence type="predicted"/>
<gene>
    <name evidence="2" type="ORF">RM553_01305</name>
</gene>